<dbReference type="Proteomes" id="UP000614216">
    <property type="component" value="Unassembled WGS sequence"/>
</dbReference>
<accession>A0A937FVG7</accession>
<reference evidence="1" key="1">
    <citation type="submission" date="2021-01" db="EMBL/GenBank/DDBJ databases">
        <title>Fulvivirga kasyanovii gen. nov., sp nov., a novel member of the phylum Bacteroidetes isolated from seawater in a mussel farm.</title>
        <authorList>
            <person name="Zhao L.-H."/>
            <person name="Wang Z.-J."/>
        </authorList>
    </citation>
    <scope>NUCLEOTIDE SEQUENCE</scope>
    <source>
        <strain evidence="1">29W222</strain>
    </source>
</reference>
<organism evidence="1 2">
    <name type="scientific">Fulvivirga marina</name>
    <dbReference type="NCBI Taxonomy" id="2494733"/>
    <lineage>
        <taxon>Bacteria</taxon>
        <taxon>Pseudomonadati</taxon>
        <taxon>Bacteroidota</taxon>
        <taxon>Cytophagia</taxon>
        <taxon>Cytophagales</taxon>
        <taxon>Fulvivirgaceae</taxon>
        <taxon>Fulvivirga</taxon>
    </lineage>
</organism>
<dbReference type="RefSeq" id="WP_202855230.1">
    <property type="nucleotide sequence ID" value="NZ_JAEUGD010000018.1"/>
</dbReference>
<dbReference type="AlphaFoldDB" id="A0A937FVG7"/>
<sequence length="142" mass="17000">MKIFQKINRTNDNDIDRMFSDLVKEKPEYFGENEKIIYPSFPTVSNMMNKMLSDTKKSNNPSINLAFHYYDQFSKYEHLGDLTTFLIMRPFTHQNNTDQRYKELVDVVRIVTETMVILTTPWDEFYKGINNKRNELLQEINL</sequence>
<evidence type="ECO:0000313" key="2">
    <source>
        <dbReference type="Proteomes" id="UP000614216"/>
    </source>
</evidence>
<name>A0A937FVG7_9BACT</name>
<proteinExistence type="predicted"/>
<gene>
    <name evidence="1" type="ORF">JMN32_05165</name>
</gene>
<dbReference type="EMBL" id="JAEUGD010000018">
    <property type="protein sequence ID" value="MBL6445687.1"/>
    <property type="molecule type" value="Genomic_DNA"/>
</dbReference>
<evidence type="ECO:0000313" key="1">
    <source>
        <dbReference type="EMBL" id="MBL6445687.1"/>
    </source>
</evidence>
<comment type="caution">
    <text evidence="1">The sequence shown here is derived from an EMBL/GenBank/DDBJ whole genome shotgun (WGS) entry which is preliminary data.</text>
</comment>
<protein>
    <submittedName>
        <fullName evidence="1">Uncharacterized protein</fullName>
    </submittedName>
</protein>
<keyword evidence="2" id="KW-1185">Reference proteome</keyword>